<dbReference type="STRING" id="57577.A0A2K3KPH4"/>
<comment type="caution">
    <text evidence="5">The sequence shown here is derived from an EMBL/GenBank/DDBJ whole genome shotgun (WGS) entry which is preliminary data.</text>
</comment>
<evidence type="ECO:0000256" key="1">
    <source>
        <dbReference type="ARBA" id="ARBA00022618"/>
    </source>
</evidence>
<dbReference type="AlphaFoldDB" id="A0A2K3KPH4"/>
<name>A0A2K3KPH4_TRIPR</name>
<dbReference type="PANTHER" id="PTHR12830:SF9">
    <property type="entry name" value="ANAPHASE-PROMOTING COMPLEX SUBUNIT 5"/>
    <property type="match status" value="1"/>
</dbReference>
<dbReference type="GO" id="GO:0005680">
    <property type="term" value="C:anaphase-promoting complex"/>
    <property type="evidence" value="ECO:0007669"/>
    <property type="project" value="InterPro"/>
</dbReference>
<dbReference type="GO" id="GO:0045842">
    <property type="term" value="P:positive regulation of mitotic metaphase/anaphase transition"/>
    <property type="evidence" value="ECO:0007669"/>
    <property type="project" value="TreeGrafter"/>
</dbReference>
<gene>
    <name evidence="5" type="ORF">L195_g056020</name>
</gene>
<evidence type="ECO:0000256" key="4">
    <source>
        <dbReference type="ARBA" id="ARBA00023306"/>
    </source>
</evidence>
<evidence type="ECO:0000313" key="5">
    <source>
        <dbReference type="EMBL" id="PNX68169.1"/>
    </source>
</evidence>
<dbReference type="GO" id="GO:0070979">
    <property type="term" value="P:protein K11-linked ubiquitination"/>
    <property type="evidence" value="ECO:0007669"/>
    <property type="project" value="TreeGrafter"/>
</dbReference>
<dbReference type="InterPro" id="IPR037679">
    <property type="entry name" value="Apc5"/>
</dbReference>
<keyword evidence="2" id="KW-0498">Mitosis</keyword>
<organism evidence="5 6">
    <name type="scientific">Trifolium pratense</name>
    <name type="common">Red clover</name>
    <dbReference type="NCBI Taxonomy" id="57577"/>
    <lineage>
        <taxon>Eukaryota</taxon>
        <taxon>Viridiplantae</taxon>
        <taxon>Streptophyta</taxon>
        <taxon>Embryophyta</taxon>
        <taxon>Tracheophyta</taxon>
        <taxon>Spermatophyta</taxon>
        <taxon>Magnoliopsida</taxon>
        <taxon>eudicotyledons</taxon>
        <taxon>Gunneridae</taxon>
        <taxon>Pentapetalae</taxon>
        <taxon>rosids</taxon>
        <taxon>fabids</taxon>
        <taxon>Fabales</taxon>
        <taxon>Fabaceae</taxon>
        <taxon>Papilionoideae</taxon>
        <taxon>50 kb inversion clade</taxon>
        <taxon>NPAAA clade</taxon>
        <taxon>Hologalegina</taxon>
        <taxon>IRL clade</taxon>
        <taxon>Trifolieae</taxon>
        <taxon>Trifolium</taxon>
    </lineage>
</organism>
<feature type="non-terminal residue" evidence="5">
    <location>
        <position position="1"/>
    </location>
</feature>
<evidence type="ECO:0000256" key="3">
    <source>
        <dbReference type="ARBA" id="ARBA00022786"/>
    </source>
</evidence>
<sequence length="100" mass="10739">KSGNAVLGIPYALASLSFCISFNLDLLKASATLTLAELWLSLGSSHATRALNLVHGAFPIILGHGGLELRSRAYIVEAKCYLSDTNFNGMLSKIVDVRLF</sequence>
<dbReference type="ExpressionAtlas" id="A0A2K3KPH4">
    <property type="expression patterns" value="baseline"/>
</dbReference>
<dbReference type="EMBL" id="ASHM01104334">
    <property type="protein sequence ID" value="PNX68169.1"/>
    <property type="molecule type" value="Genomic_DNA"/>
</dbReference>
<dbReference type="Proteomes" id="UP000236291">
    <property type="component" value="Unassembled WGS sequence"/>
</dbReference>
<evidence type="ECO:0000313" key="6">
    <source>
        <dbReference type="Proteomes" id="UP000236291"/>
    </source>
</evidence>
<keyword evidence="1" id="KW-0132">Cell division</keyword>
<dbReference type="PANTHER" id="PTHR12830">
    <property type="entry name" value="ANAPHASE-PROMOTING COMPLEX SUBUNIT 5"/>
    <property type="match status" value="1"/>
</dbReference>
<dbReference type="GO" id="GO:0031145">
    <property type="term" value="P:anaphase-promoting complex-dependent catabolic process"/>
    <property type="evidence" value="ECO:0007669"/>
    <property type="project" value="TreeGrafter"/>
</dbReference>
<keyword evidence="4" id="KW-0131">Cell cycle</keyword>
<proteinExistence type="predicted"/>
<dbReference type="GO" id="GO:0051301">
    <property type="term" value="P:cell division"/>
    <property type="evidence" value="ECO:0007669"/>
    <property type="project" value="UniProtKB-KW"/>
</dbReference>
<evidence type="ECO:0000256" key="2">
    <source>
        <dbReference type="ARBA" id="ARBA00022776"/>
    </source>
</evidence>
<keyword evidence="3" id="KW-0833">Ubl conjugation pathway</keyword>
<accession>A0A2K3KPH4</accession>
<protein>
    <submittedName>
        <fullName evidence="5">Anaphase-promoting complex subunit 5</fullName>
    </submittedName>
</protein>
<reference evidence="5 6" key="2">
    <citation type="journal article" date="2017" name="Front. Plant Sci.">
        <title>Gene Classification and Mining of Molecular Markers Useful in Red Clover (Trifolium pratense) Breeding.</title>
        <authorList>
            <person name="Istvanek J."/>
            <person name="Dluhosova J."/>
            <person name="Dluhos P."/>
            <person name="Patkova L."/>
            <person name="Nedelnik J."/>
            <person name="Repkova J."/>
        </authorList>
    </citation>
    <scope>NUCLEOTIDE SEQUENCE [LARGE SCALE GENOMIC DNA]</scope>
    <source>
        <strain evidence="6">cv. Tatra</strain>
        <tissue evidence="5">Young leaves</tissue>
    </source>
</reference>
<reference evidence="5 6" key="1">
    <citation type="journal article" date="2014" name="Am. J. Bot.">
        <title>Genome assembly and annotation for red clover (Trifolium pratense; Fabaceae).</title>
        <authorList>
            <person name="Istvanek J."/>
            <person name="Jaros M."/>
            <person name="Krenek A."/>
            <person name="Repkova J."/>
        </authorList>
    </citation>
    <scope>NUCLEOTIDE SEQUENCE [LARGE SCALE GENOMIC DNA]</scope>
    <source>
        <strain evidence="6">cv. Tatra</strain>
        <tissue evidence="5">Young leaves</tissue>
    </source>
</reference>